<protein>
    <submittedName>
        <fullName evidence="8">Fusion protein of pyridine nucleotide-disulphide oxidoreductase and patatin-like phospholipase</fullName>
    </submittedName>
</protein>
<dbReference type="AlphaFoldDB" id="A0A0H3KQ45"/>
<evidence type="ECO:0000313" key="9">
    <source>
        <dbReference type="Proteomes" id="UP000008815"/>
    </source>
</evidence>
<reference evidence="8 9" key="1">
    <citation type="submission" date="2007-04" db="EMBL/GenBank/DDBJ databases">
        <title>Complete genome sequence of Burkholderia multivorans ATCC 17616.</title>
        <authorList>
            <person name="Ohtsubo Y."/>
            <person name="Yamashita A."/>
            <person name="Kurokawa K."/>
            <person name="Takami H."/>
            <person name="Yuhara S."/>
            <person name="Nishiyama E."/>
            <person name="Endo R."/>
            <person name="Miyazaki R."/>
            <person name="Ono A."/>
            <person name="Yano K."/>
            <person name="Ito M."/>
            <person name="Sota M."/>
            <person name="Yuji N."/>
            <person name="Hattori M."/>
            <person name="Tsuda M."/>
        </authorList>
    </citation>
    <scope>NUCLEOTIDE SEQUENCE [LARGE SCALE GENOMIC DNA]</scope>
    <source>
        <strain evidence="9">ATCC 17616 / 249</strain>
    </source>
</reference>
<dbReference type="PRINTS" id="PR00368">
    <property type="entry name" value="FADPNR"/>
</dbReference>
<evidence type="ECO:0000256" key="6">
    <source>
        <dbReference type="PROSITE-ProRule" id="PRU01161"/>
    </source>
</evidence>
<keyword evidence="9" id="KW-1185">Reference proteome</keyword>
<sequence length="777" mass="83905">MTARSGGERDYDHVLVGGGIAGVSAAHALRREDPFARIAILCGEHVLPYQRQPLTKEFLAGNVAPAAIAIHPAGFYEMRRIDLHLGARVASVDCGAHVVRLEDGAPIRYGKLLIASGAAPRRLTVPGATLAGIGHLHDLDDALALRDNAARHRRLLVLGGGFTGIEAVATLRERGLEVTLVERCERLLPQLNSARLSDHFAGLCATHGVDVRTGTTVERFIGTQSVEAAVLADGCVIECDLVVVAVGVEPNCGFLAGSGIATADGVLVDECLQASDPDVHAAGDVARFRDPVFGVQRRIEHWDNAVRQGRLAARHMRGARLPYRDVSIFYGNVFDVPYNFLGNAADATEVVEQGRFPHAPYSLLYLRHHVLRAVFSIGVRADEMTAAEETIRHRVNLGAQVEAATHGGLRLRELPAQTVLILQGGGALGAFESGAIAALEARGVRPDVVAAVSIGAFNGAIAASHPGHAAEALDAFWRELSIRSPVGVPSCAYAGHALVAWHVALFGVPNFLRPHWWPDGIPPPGLAPWWTSCYDTQPMLALLRRHVDFDALAGSATRLLLGAVDVESGERRIFDSYVDRITPEHLLASGSLPPAMPWTQIDGRAYWDGGIISNSPLDLVIERCGRIAGRVFVVDLFSGSRPLPSNLLEVMLRRDEIVYADRVRNDLRFEENANDFRDLVERITSRLDPETAARMRQLPEYIRLMGNRAPVRVFRIALDRFAGGRDTFARDFDFSDTSIATLFELGRSAALAVLASDATEPLGGAAGHPSRARPPAP</sequence>
<keyword evidence="3" id="KW-0274">FAD</keyword>
<dbReference type="InterPro" id="IPR002641">
    <property type="entry name" value="PNPLA_dom"/>
</dbReference>
<dbReference type="GO" id="GO:0016042">
    <property type="term" value="P:lipid catabolic process"/>
    <property type="evidence" value="ECO:0007669"/>
    <property type="project" value="UniProtKB-UniRule"/>
</dbReference>
<dbReference type="Pfam" id="PF12536">
    <property type="entry name" value="DUF3734"/>
    <property type="match status" value="1"/>
</dbReference>
<keyword evidence="5 6" id="KW-0443">Lipid metabolism</keyword>
<dbReference type="STRING" id="395019.BMULJ_05588"/>
<evidence type="ECO:0000259" key="7">
    <source>
        <dbReference type="PROSITE" id="PS51635"/>
    </source>
</evidence>
<dbReference type="CDD" id="cd07209">
    <property type="entry name" value="Pat_hypo_Ecoli_Z1214_like"/>
    <property type="match status" value="1"/>
</dbReference>
<evidence type="ECO:0000256" key="4">
    <source>
        <dbReference type="ARBA" id="ARBA00023002"/>
    </source>
</evidence>
<keyword evidence="2" id="KW-0285">Flavoprotein</keyword>
<keyword evidence="6" id="KW-0378">Hydrolase</keyword>
<dbReference type="RefSeq" id="WP_012218282.1">
    <property type="nucleotide sequence ID" value="NC_010087.1"/>
</dbReference>
<dbReference type="GO" id="GO:0005737">
    <property type="term" value="C:cytoplasm"/>
    <property type="evidence" value="ECO:0007669"/>
    <property type="project" value="TreeGrafter"/>
</dbReference>
<evidence type="ECO:0000256" key="3">
    <source>
        <dbReference type="ARBA" id="ARBA00022827"/>
    </source>
</evidence>
<feature type="active site" description="Nucleophile" evidence="6">
    <location>
        <position position="453"/>
    </location>
</feature>
<dbReference type="InterPro" id="IPR036188">
    <property type="entry name" value="FAD/NAD-bd_sf"/>
</dbReference>
<dbReference type="KEGG" id="bmj:BMULJ_05588"/>
<name>A0A0H3KQ45_BURM1</name>
<feature type="domain" description="PNPLA" evidence="7">
    <location>
        <begin position="420"/>
        <end position="621"/>
    </location>
</feature>
<dbReference type="HOGENOM" id="CLU_371606_0_0_4"/>
<gene>
    <name evidence="8" type="ordered locus">BMULJ_05588</name>
</gene>
<comment type="cofactor">
    <cofactor evidence="1">
        <name>FAD</name>
        <dbReference type="ChEBI" id="CHEBI:57692"/>
    </cofactor>
</comment>
<dbReference type="InterPro" id="IPR016035">
    <property type="entry name" value="Acyl_Trfase/lysoPLipase"/>
</dbReference>
<dbReference type="SUPFAM" id="SSF51905">
    <property type="entry name" value="FAD/NAD(P)-binding domain"/>
    <property type="match status" value="2"/>
</dbReference>
<dbReference type="eggNOG" id="COG0446">
    <property type="taxonomic scope" value="Bacteria"/>
</dbReference>
<dbReference type="InterPro" id="IPR021095">
    <property type="entry name" value="DUF3734"/>
</dbReference>
<evidence type="ECO:0000313" key="8">
    <source>
        <dbReference type="EMBL" id="BAG47416.1"/>
    </source>
</evidence>
<dbReference type="Gene3D" id="3.30.390.30">
    <property type="match status" value="1"/>
</dbReference>
<dbReference type="PRINTS" id="PR00411">
    <property type="entry name" value="PNDRDTASEI"/>
</dbReference>
<comment type="caution">
    <text evidence="6">Lacks conserved residue(s) required for the propagation of feature annotation.</text>
</comment>
<dbReference type="PROSITE" id="PS51635">
    <property type="entry name" value="PNPLA"/>
    <property type="match status" value="1"/>
</dbReference>
<dbReference type="InterPro" id="IPR016156">
    <property type="entry name" value="FAD/NAD-linked_Rdtase_dimer_sf"/>
</dbReference>
<dbReference type="Pfam" id="PF01734">
    <property type="entry name" value="Patatin"/>
    <property type="match status" value="1"/>
</dbReference>
<keyword evidence="4" id="KW-0560">Oxidoreductase</keyword>
<dbReference type="KEGG" id="bmu:Bmul_5937"/>
<evidence type="ECO:0000256" key="2">
    <source>
        <dbReference type="ARBA" id="ARBA00022630"/>
    </source>
</evidence>
<dbReference type="InterPro" id="IPR050446">
    <property type="entry name" value="FAD-oxidoreductase/Apoptosis"/>
</dbReference>
<dbReference type="Gene3D" id="3.50.50.60">
    <property type="entry name" value="FAD/NAD(P)-binding domain"/>
    <property type="match status" value="2"/>
</dbReference>
<dbReference type="GO" id="GO:0016651">
    <property type="term" value="F:oxidoreductase activity, acting on NAD(P)H"/>
    <property type="evidence" value="ECO:0007669"/>
    <property type="project" value="TreeGrafter"/>
</dbReference>
<dbReference type="InterPro" id="IPR023753">
    <property type="entry name" value="FAD/NAD-binding_dom"/>
</dbReference>
<evidence type="ECO:0000256" key="5">
    <source>
        <dbReference type="ARBA" id="ARBA00023098"/>
    </source>
</evidence>
<dbReference type="SUPFAM" id="SSF52151">
    <property type="entry name" value="FabD/lysophospholipase-like"/>
    <property type="match status" value="1"/>
</dbReference>
<organism evidence="8 9">
    <name type="scientific">Burkholderia multivorans (strain ATCC 17616 / 249)</name>
    <dbReference type="NCBI Taxonomy" id="395019"/>
    <lineage>
        <taxon>Bacteria</taxon>
        <taxon>Pseudomonadati</taxon>
        <taxon>Pseudomonadota</taxon>
        <taxon>Betaproteobacteria</taxon>
        <taxon>Burkholderiales</taxon>
        <taxon>Burkholderiaceae</taxon>
        <taxon>Burkholderia</taxon>
        <taxon>Burkholderia cepacia complex</taxon>
    </lineage>
</organism>
<dbReference type="PANTHER" id="PTHR43557:SF2">
    <property type="entry name" value="RIESKE DOMAIN-CONTAINING PROTEIN-RELATED"/>
    <property type="match status" value="1"/>
</dbReference>
<accession>A0A0H3KQ45</accession>
<dbReference type="Gene3D" id="3.40.1090.10">
    <property type="entry name" value="Cytosolic phospholipase A2 catalytic domain"/>
    <property type="match status" value="2"/>
</dbReference>
<dbReference type="PANTHER" id="PTHR43557">
    <property type="entry name" value="APOPTOSIS-INDUCING FACTOR 1"/>
    <property type="match status" value="1"/>
</dbReference>
<feature type="active site" description="Proton acceptor" evidence="6">
    <location>
        <position position="608"/>
    </location>
</feature>
<dbReference type="eggNOG" id="COG1752">
    <property type="taxonomic scope" value="Bacteria"/>
</dbReference>
<dbReference type="Proteomes" id="UP000008815">
    <property type="component" value="Chromosome 3"/>
</dbReference>
<feature type="short sequence motif" description="DGA/G" evidence="6">
    <location>
        <begin position="608"/>
        <end position="610"/>
    </location>
</feature>
<evidence type="ECO:0000256" key="1">
    <source>
        <dbReference type="ARBA" id="ARBA00001974"/>
    </source>
</evidence>
<dbReference type="SUPFAM" id="SSF55424">
    <property type="entry name" value="FAD/NAD-linked reductases, dimerisation (C-terminal) domain"/>
    <property type="match status" value="1"/>
</dbReference>
<dbReference type="EMBL" id="AP009387">
    <property type="protein sequence ID" value="BAG47416.1"/>
    <property type="molecule type" value="Genomic_DNA"/>
</dbReference>
<keyword evidence="6" id="KW-0442">Lipid degradation</keyword>
<dbReference type="GO" id="GO:0016787">
    <property type="term" value="F:hydrolase activity"/>
    <property type="evidence" value="ECO:0007669"/>
    <property type="project" value="UniProtKB-UniRule"/>
</dbReference>
<feature type="short sequence motif" description="GXGXXG" evidence="6">
    <location>
        <begin position="424"/>
        <end position="429"/>
    </location>
</feature>
<proteinExistence type="predicted"/>
<dbReference type="Pfam" id="PF07992">
    <property type="entry name" value="Pyr_redox_2"/>
    <property type="match status" value="1"/>
</dbReference>